<dbReference type="Proteomes" id="UP000820818">
    <property type="component" value="Unassembled WGS sequence"/>
</dbReference>
<gene>
    <name evidence="3" type="ORF">GHT06_007151</name>
</gene>
<accession>A0AAD5KE22</accession>
<evidence type="ECO:0008006" key="5">
    <source>
        <dbReference type="Google" id="ProtNLM"/>
    </source>
</evidence>
<dbReference type="InterPro" id="IPR022313">
    <property type="entry name" value="Phe/His_NH3-lyase_AS"/>
</dbReference>
<dbReference type="PANTHER" id="PTHR10362">
    <property type="entry name" value="HISTIDINE AMMONIA-LYASE"/>
    <property type="match status" value="1"/>
</dbReference>
<reference evidence="3" key="1">
    <citation type="submission" date="2022-05" db="EMBL/GenBank/DDBJ databases">
        <title>A multi-omics perspective on studying reproductive biology in Daphnia sinensis.</title>
        <authorList>
            <person name="Jia J."/>
        </authorList>
    </citation>
    <scope>NUCLEOTIDE SEQUENCE</scope>
    <source>
        <strain evidence="3">WSL</strain>
    </source>
</reference>
<dbReference type="EMBL" id="WJBH02000261">
    <property type="protein sequence ID" value="KAI9549819.1"/>
    <property type="molecule type" value="Genomic_DNA"/>
</dbReference>
<sequence>MEIFHYGQDHLTCSIALKLARKEQKGDFNSQTRSKVLASAEAVAEIAKGETAVYGINTGFGPLCTSKISEKDTQTLQENLLKSHAVGLGEPVATEISRLMLVLKLQALAQGYSGIRFETLERIAWMLEQDVIPVVPIQGSVGASGDLAPLSHLFLPLIGLGKVHFEGKILPTAEVLKHFSKEPISLGPKEGLALINGTQFMAAYGVKIVDRLHNILVHADITGAMMLEGLMGSIKHFHLNCIS</sequence>
<dbReference type="InterPro" id="IPR024083">
    <property type="entry name" value="Fumarase/histidase_N"/>
</dbReference>
<evidence type="ECO:0000256" key="1">
    <source>
        <dbReference type="ARBA" id="ARBA00007238"/>
    </source>
</evidence>
<protein>
    <recommendedName>
        <fullName evidence="5">Histidine ammonia-lyase</fullName>
    </recommendedName>
</protein>
<evidence type="ECO:0000313" key="3">
    <source>
        <dbReference type="EMBL" id="KAI9549819.1"/>
    </source>
</evidence>
<proteinExistence type="inferred from homology"/>
<comment type="caution">
    <text evidence="3">The sequence shown here is derived from an EMBL/GenBank/DDBJ whole genome shotgun (WGS) entry which is preliminary data.</text>
</comment>
<dbReference type="SUPFAM" id="SSF48557">
    <property type="entry name" value="L-aspartase-like"/>
    <property type="match status" value="1"/>
</dbReference>
<keyword evidence="4" id="KW-1185">Reference proteome</keyword>
<evidence type="ECO:0000313" key="4">
    <source>
        <dbReference type="Proteomes" id="UP000820818"/>
    </source>
</evidence>
<dbReference type="GO" id="GO:0016841">
    <property type="term" value="F:ammonia-lyase activity"/>
    <property type="evidence" value="ECO:0007669"/>
    <property type="project" value="InterPro"/>
</dbReference>
<dbReference type="InterPro" id="IPR001106">
    <property type="entry name" value="Aromatic_Lyase"/>
</dbReference>
<dbReference type="AlphaFoldDB" id="A0AAD5KE22"/>
<evidence type="ECO:0000256" key="2">
    <source>
        <dbReference type="ARBA" id="ARBA00023239"/>
    </source>
</evidence>
<dbReference type="Pfam" id="PF00221">
    <property type="entry name" value="Lyase_aromatic"/>
    <property type="match status" value="1"/>
</dbReference>
<dbReference type="InterPro" id="IPR008948">
    <property type="entry name" value="L-Aspartase-like"/>
</dbReference>
<dbReference type="FunFam" id="1.10.275.10:FF:000005">
    <property type="entry name" value="Histidine ammonia-lyase"/>
    <property type="match status" value="1"/>
</dbReference>
<dbReference type="Gene3D" id="1.20.200.10">
    <property type="entry name" value="Fumarase/aspartase (Central domain)"/>
    <property type="match status" value="1"/>
</dbReference>
<comment type="similarity">
    <text evidence="1">Belongs to the PAL/histidase family.</text>
</comment>
<name>A0AAD5KE22_9CRUS</name>
<organism evidence="3 4">
    <name type="scientific">Daphnia sinensis</name>
    <dbReference type="NCBI Taxonomy" id="1820382"/>
    <lineage>
        <taxon>Eukaryota</taxon>
        <taxon>Metazoa</taxon>
        <taxon>Ecdysozoa</taxon>
        <taxon>Arthropoda</taxon>
        <taxon>Crustacea</taxon>
        <taxon>Branchiopoda</taxon>
        <taxon>Diplostraca</taxon>
        <taxon>Cladocera</taxon>
        <taxon>Anomopoda</taxon>
        <taxon>Daphniidae</taxon>
        <taxon>Daphnia</taxon>
        <taxon>Daphnia similis group</taxon>
    </lineage>
</organism>
<keyword evidence="2" id="KW-0456">Lyase</keyword>
<dbReference type="PROSITE" id="PS00488">
    <property type="entry name" value="PAL_HISTIDASE"/>
    <property type="match status" value="1"/>
</dbReference>
<dbReference type="Gene3D" id="1.10.275.10">
    <property type="entry name" value="Fumarase/aspartase (N-terminal domain)"/>
    <property type="match status" value="1"/>
</dbReference>